<feature type="non-terminal residue" evidence="1">
    <location>
        <position position="59"/>
    </location>
</feature>
<dbReference type="InterPro" id="IPR016155">
    <property type="entry name" value="Mopterin_synth/thiamin_S_b"/>
</dbReference>
<dbReference type="InterPro" id="IPR012675">
    <property type="entry name" value="Beta-grasp_dom_sf"/>
</dbReference>
<accession>A0A0F8Y2N1</accession>
<evidence type="ECO:0008006" key="2">
    <source>
        <dbReference type="Google" id="ProtNLM"/>
    </source>
</evidence>
<organism evidence="1">
    <name type="scientific">marine sediment metagenome</name>
    <dbReference type="NCBI Taxonomy" id="412755"/>
    <lineage>
        <taxon>unclassified sequences</taxon>
        <taxon>metagenomes</taxon>
        <taxon>ecological metagenomes</taxon>
    </lineage>
</organism>
<dbReference type="AlphaFoldDB" id="A0A0F8Y2N1"/>
<evidence type="ECO:0000313" key="1">
    <source>
        <dbReference type="EMBL" id="KKK67820.1"/>
    </source>
</evidence>
<dbReference type="Gene3D" id="3.10.20.30">
    <property type="match status" value="1"/>
</dbReference>
<dbReference type="EMBL" id="LAZR01059423">
    <property type="protein sequence ID" value="KKK67820.1"/>
    <property type="molecule type" value="Genomic_DNA"/>
</dbReference>
<name>A0A0F8Y2N1_9ZZZZ</name>
<proteinExistence type="predicted"/>
<gene>
    <name evidence="1" type="ORF">LCGC14_2950260</name>
</gene>
<dbReference type="Pfam" id="PF02597">
    <property type="entry name" value="ThiS"/>
    <property type="match status" value="1"/>
</dbReference>
<dbReference type="InterPro" id="IPR003749">
    <property type="entry name" value="ThiS/MoaD-like"/>
</dbReference>
<protein>
    <recommendedName>
        <fullName evidence="2">TGS domain-containing protein</fullName>
    </recommendedName>
</protein>
<dbReference type="SUPFAM" id="SSF54285">
    <property type="entry name" value="MoaD/ThiS"/>
    <property type="match status" value="1"/>
</dbReference>
<comment type="caution">
    <text evidence="1">The sequence shown here is derived from an EMBL/GenBank/DDBJ whole genome shotgun (WGS) entry which is preliminary data.</text>
</comment>
<reference evidence="1" key="1">
    <citation type="journal article" date="2015" name="Nature">
        <title>Complex archaea that bridge the gap between prokaryotes and eukaryotes.</title>
        <authorList>
            <person name="Spang A."/>
            <person name="Saw J.H."/>
            <person name="Jorgensen S.L."/>
            <person name="Zaremba-Niedzwiedzka K."/>
            <person name="Martijn J."/>
            <person name="Lind A.E."/>
            <person name="van Eijk R."/>
            <person name="Schleper C."/>
            <person name="Guy L."/>
            <person name="Ettema T.J."/>
        </authorList>
    </citation>
    <scope>NUCLEOTIDE SEQUENCE</scope>
</reference>
<sequence length="59" mass="6183">MLREHAGSESVEVKLADGATVKDALDAVGEQHGLESLIARMPVVMAVNRGYASEDSALS</sequence>